<evidence type="ECO:0000256" key="11">
    <source>
        <dbReference type="SAM" id="Phobius"/>
    </source>
</evidence>
<evidence type="ECO:0000256" key="5">
    <source>
        <dbReference type="ARBA" id="ARBA00022737"/>
    </source>
</evidence>
<reference evidence="14" key="1">
    <citation type="journal article" date="2016" name="Nat. Biotechnol.">
        <title>Sequencing wild and cultivated cassava and related species reveals extensive interspecific hybridization and genetic diversity.</title>
        <authorList>
            <person name="Bredeson J.V."/>
            <person name="Lyons J.B."/>
            <person name="Prochnik S.E."/>
            <person name="Wu G.A."/>
            <person name="Ha C.M."/>
            <person name="Edsinger-Gonzales E."/>
            <person name="Grimwood J."/>
            <person name="Schmutz J."/>
            <person name="Rabbi I.Y."/>
            <person name="Egesi C."/>
            <person name="Nauluvula P."/>
            <person name="Lebot V."/>
            <person name="Ndunguru J."/>
            <person name="Mkamilo G."/>
            <person name="Bart R.S."/>
            <person name="Setter T.L."/>
            <person name="Gleadow R.M."/>
            <person name="Kulakow P."/>
            <person name="Ferguson M.E."/>
            <person name="Rounsley S."/>
            <person name="Rokhsar D.S."/>
        </authorList>
    </citation>
    <scope>NUCLEOTIDE SEQUENCE [LARGE SCALE GENOMIC DNA]</scope>
    <source>
        <strain evidence="14">cv. AM560-2</strain>
    </source>
</reference>
<dbReference type="InterPro" id="IPR027417">
    <property type="entry name" value="P-loop_NTPase"/>
</dbReference>
<feature type="transmembrane region" description="Helical" evidence="11">
    <location>
        <begin position="1239"/>
        <end position="1257"/>
    </location>
</feature>
<organism evidence="13 14">
    <name type="scientific">Manihot esculenta</name>
    <name type="common">Cassava</name>
    <name type="synonym">Jatropha manihot</name>
    <dbReference type="NCBI Taxonomy" id="3983"/>
    <lineage>
        <taxon>Eukaryota</taxon>
        <taxon>Viridiplantae</taxon>
        <taxon>Streptophyta</taxon>
        <taxon>Embryophyta</taxon>
        <taxon>Tracheophyta</taxon>
        <taxon>Spermatophyta</taxon>
        <taxon>Magnoliopsida</taxon>
        <taxon>eudicotyledons</taxon>
        <taxon>Gunneridae</taxon>
        <taxon>Pentapetalae</taxon>
        <taxon>rosids</taxon>
        <taxon>fabids</taxon>
        <taxon>Malpighiales</taxon>
        <taxon>Euphorbiaceae</taxon>
        <taxon>Crotonoideae</taxon>
        <taxon>Manihoteae</taxon>
        <taxon>Manihot</taxon>
    </lineage>
</organism>
<dbReference type="Pfam" id="PF19055">
    <property type="entry name" value="ABC2_membrane_7"/>
    <property type="match status" value="2"/>
</dbReference>
<dbReference type="GO" id="GO:0140359">
    <property type="term" value="F:ABC-type transporter activity"/>
    <property type="evidence" value="ECO:0007669"/>
    <property type="project" value="InterPro"/>
</dbReference>
<dbReference type="Gramene" id="Manes.04G133700.2.v8.1">
    <property type="protein sequence ID" value="Manes.04G133700.2.v8.1.CDS"/>
    <property type="gene ID" value="Manes.04G133700.v8.1"/>
</dbReference>
<dbReference type="CDD" id="cd03233">
    <property type="entry name" value="ABCG_PDR_domain1"/>
    <property type="match status" value="1"/>
</dbReference>
<dbReference type="GO" id="GO:0016887">
    <property type="term" value="F:ATP hydrolysis activity"/>
    <property type="evidence" value="ECO:0007669"/>
    <property type="project" value="InterPro"/>
</dbReference>
<name>A0A2C9W279_MANES</name>
<feature type="transmembrane region" description="Helical" evidence="11">
    <location>
        <begin position="1325"/>
        <end position="1345"/>
    </location>
</feature>
<dbReference type="InterPro" id="IPR043926">
    <property type="entry name" value="ABCG_dom"/>
</dbReference>
<dbReference type="FunFam" id="3.40.50.300:FF:000059">
    <property type="entry name" value="ABC transporter G family member 40"/>
    <property type="match status" value="1"/>
</dbReference>
<feature type="region of interest" description="Disordered" evidence="10">
    <location>
        <begin position="1"/>
        <end position="21"/>
    </location>
</feature>
<dbReference type="EMBL" id="CM004390">
    <property type="protein sequence ID" value="OAY53075.1"/>
    <property type="molecule type" value="Genomic_DNA"/>
</dbReference>
<keyword evidence="4 11" id="KW-0812">Transmembrane</keyword>
<feature type="region of interest" description="Disordered" evidence="10">
    <location>
        <begin position="809"/>
        <end position="846"/>
    </location>
</feature>
<evidence type="ECO:0000256" key="6">
    <source>
        <dbReference type="ARBA" id="ARBA00022741"/>
    </source>
</evidence>
<proteinExistence type="inferred from homology"/>
<feature type="compositionally biased region" description="Basic and acidic residues" evidence="10">
    <location>
        <begin position="812"/>
        <end position="825"/>
    </location>
</feature>
<feature type="transmembrane region" description="Helical" evidence="11">
    <location>
        <begin position="773"/>
        <end position="799"/>
    </location>
</feature>
<dbReference type="Proteomes" id="UP000091857">
    <property type="component" value="Chromosome 4"/>
</dbReference>
<feature type="transmembrane region" description="Helical" evidence="11">
    <location>
        <begin position="1269"/>
        <end position="1289"/>
    </location>
</feature>
<comment type="caution">
    <text evidence="13">The sequence shown here is derived from an EMBL/GenBank/DDBJ whole genome shotgun (WGS) entry which is preliminary data.</text>
</comment>
<dbReference type="Pfam" id="PF08370">
    <property type="entry name" value="PDR_assoc"/>
    <property type="match status" value="1"/>
</dbReference>
<feature type="transmembrane region" description="Helical" evidence="11">
    <location>
        <begin position="624"/>
        <end position="651"/>
    </location>
</feature>
<feature type="compositionally biased region" description="Low complexity" evidence="10">
    <location>
        <begin position="12"/>
        <end position="21"/>
    </location>
</feature>
<feature type="transmembrane region" description="Helical" evidence="11">
    <location>
        <begin position="1410"/>
        <end position="1428"/>
    </location>
</feature>
<evidence type="ECO:0000313" key="14">
    <source>
        <dbReference type="Proteomes" id="UP000091857"/>
    </source>
</evidence>
<dbReference type="InterPro" id="IPR003593">
    <property type="entry name" value="AAA+_ATPase"/>
</dbReference>
<dbReference type="PANTHER" id="PTHR48040">
    <property type="entry name" value="PLEIOTROPIC DRUG RESISTANCE PROTEIN 1-LIKE ISOFORM X1"/>
    <property type="match status" value="1"/>
</dbReference>
<keyword evidence="3" id="KW-0813">Transport</keyword>
<evidence type="ECO:0000313" key="13">
    <source>
        <dbReference type="EMBL" id="OAY53075.1"/>
    </source>
</evidence>
<dbReference type="CDD" id="cd03232">
    <property type="entry name" value="ABCG_PDR_domain2"/>
    <property type="match status" value="1"/>
</dbReference>
<feature type="transmembrane region" description="Helical" evidence="11">
    <location>
        <begin position="578"/>
        <end position="604"/>
    </location>
</feature>
<evidence type="ECO:0000256" key="9">
    <source>
        <dbReference type="ARBA" id="ARBA00023136"/>
    </source>
</evidence>
<evidence type="ECO:0000256" key="10">
    <source>
        <dbReference type="SAM" id="MobiDB-lite"/>
    </source>
</evidence>
<comment type="similarity">
    <text evidence="2">Belongs to the ABC transporter superfamily. ABCG family. PDR (TC 3.A.1.205) subfamily.</text>
</comment>
<feature type="domain" description="ABC transporter" evidence="12">
    <location>
        <begin position="176"/>
        <end position="449"/>
    </location>
</feature>
<protein>
    <recommendedName>
        <fullName evidence="12">ABC transporter domain-containing protein</fullName>
    </recommendedName>
</protein>
<feature type="transmembrane region" description="Helical" evidence="11">
    <location>
        <begin position="688"/>
        <end position="710"/>
    </location>
</feature>
<feature type="transmembrane region" description="Helical" evidence="11">
    <location>
        <begin position="1464"/>
        <end position="1486"/>
    </location>
</feature>
<dbReference type="InterPro" id="IPR003439">
    <property type="entry name" value="ABC_transporter-like_ATP-bd"/>
</dbReference>
<dbReference type="InterPro" id="IPR029481">
    <property type="entry name" value="ABC_trans_N"/>
</dbReference>
<evidence type="ECO:0000256" key="4">
    <source>
        <dbReference type="ARBA" id="ARBA00022692"/>
    </source>
</evidence>
<feature type="transmembrane region" description="Helical" evidence="11">
    <location>
        <begin position="663"/>
        <end position="682"/>
    </location>
</feature>
<dbReference type="GO" id="GO:0005524">
    <property type="term" value="F:ATP binding"/>
    <property type="evidence" value="ECO:0007669"/>
    <property type="project" value="UniProtKB-KW"/>
</dbReference>
<feature type="compositionally biased region" description="Basic and acidic residues" evidence="10">
    <location>
        <begin position="1"/>
        <end position="11"/>
    </location>
</feature>
<dbReference type="Gene3D" id="3.40.50.300">
    <property type="entry name" value="P-loop containing nucleotide triphosphate hydrolases"/>
    <property type="match status" value="2"/>
</dbReference>
<evidence type="ECO:0000256" key="1">
    <source>
        <dbReference type="ARBA" id="ARBA00004141"/>
    </source>
</evidence>
<evidence type="ECO:0000256" key="3">
    <source>
        <dbReference type="ARBA" id="ARBA00022448"/>
    </source>
</evidence>
<feature type="transmembrane region" description="Helical" evidence="11">
    <location>
        <begin position="1383"/>
        <end position="1403"/>
    </location>
</feature>
<feature type="compositionally biased region" description="Polar residues" evidence="10">
    <location>
        <begin position="832"/>
        <end position="846"/>
    </location>
</feature>
<gene>
    <name evidence="13" type="ORF">MANES_04G133700v8</name>
</gene>
<keyword evidence="5" id="KW-0677">Repeat</keyword>
<evidence type="ECO:0000256" key="2">
    <source>
        <dbReference type="ARBA" id="ARBA00006012"/>
    </source>
</evidence>
<dbReference type="InterPro" id="IPR013581">
    <property type="entry name" value="PDR_assoc"/>
</dbReference>
<dbReference type="Pfam" id="PF01061">
    <property type="entry name" value="ABC2_membrane"/>
    <property type="match status" value="2"/>
</dbReference>
<dbReference type="GO" id="GO:0016020">
    <property type="term" value="C:membrane"/>
    <property type="evidence" value="ECO:0007669"/>
    <property type="project" value="UniProtKB-SubCell"/>
</dbReference>
<keyword evidence="7" id="KW-0067">ATP-binding</keyword>
<accession>A0A2C9W279</accession>
<sequence length="1495" mass="169002">MLNMDGIEKMGRASSRRASQSISRSISRSFSRSMEDVFSGRMYSRRSSFHAEEDEEALKWAAIEKLPTYDRLRTTIIKSFVENELHGAKMIHKEVDVRKLDMNDRQTFIDMLFKVAEEDNEKFLRKFRQRIDKVGIRLPTVEVRFERLSVEADCQIGSRALPTLPNVARNIAESAIGMLGIHLSKRTKLTILKDASGILKPSRMTLLLGPPSSGKTTLLLALAGKLDPSLKVSGDITYNGYKLNEFVPRKTSAYISQNDVHVGVMTVKETLDFSARCQGVGSRYDLLSELSRREKDAGILPEAEVDLFMKATAMKGAENNLFTDYTLKLLGLDICKDTIVGDEMLRGISGGQKKRVTTGEMIVGPTKTLFMDEISTGLDSSTTFQIVKCMQQIVHLTEATVLMSLLQPAPETFDLFDDVILLSEGRIVYQGPRQHILEFFERCGFRCPERKGTADFLQEVTSKKDQEQYWANKNKPYRYISVPEFAEKFKNFHVGMQLENELSVPFDKSHGHRAALAFSKYSVPKLDLLKACWDKEFLLIKRNAVVFVSKTVQIIIVAIISSTVFIKPRMHTRNEADGSIYVGALLFTMIINMFNGFAELSLMISRLPVFYKQRDLLFHPPWTFTLPTFLLALPISIIESIVWVCITYYSIGFAPEASRFFKHLLLVFLTQQMAAGLFRLIAGVCRTMIIANTGGVLILLLVFLLGGFIIPKGQIPNWWEWAYWLSPMSYGYNAFAVNELYAPRWMNKLASDNSRRLGIAVLESIDVFRDKNWYWIGAGAVLGFAVLFNILFTFSLMYLTPPGKKQATISEESAKEMEGEEDSKGQPRLRMSKSNSHSLSSADGNNTREMAMRRMSSRSNPNGLSRNADSSLEAANGVAPKRGMVLPFTPLAMSFNDVNYYVDMPAEMKQQGVPEDRLQLLREVTGAFRPGVLTALMGVSGAGKTTLMDVLAGRKTGGYIEGDIRISGFPKKQETFARVSGYCEQNDIHSPQVTVRESLIYSAFLRLPKEVSNEEKMIFVDEVMELVELDNLKDAIVGLPGVTGLSTEQRKRLTIAVELVANPSIIFMDEPTSGLDARAAAIVMRTVRNTVDTGRTVVCTIHQPSIDIFEAFDELLLMKRGGQVIYSGPLGRNSHKIIEYFEEIPGVPKIKDKYNPATWMLEVSSIAAEVRLGIDFAEHYKSSSLYQRNKALVKELSTPPAGAKDLYFASQYSHSPWGQFKSCLWKQWWTYWRSPDYNLVRYFFTLAAALMIGTIFWKVGTKKDTSTDLSMIIGAMYAAVLFIGINNCSTVQPIIVVERSVFYRERAAGMYSALPYALAQVICEIPYVLVQTTYYTVIVYAMVAFEWTAAKFFWFFFISFFSFLYFTYYGMMTVSVSPNLQVASIFAATFYALFNLFSGFFIPRPRIPKWWVWYYWICPVAWTVYGLLVSQYRDVEDPISVPGLSPNPSIKNYIQDYYGYDPDFMGPVAAVLVGFTIFFAFVYAYAIKTLNFQTR</sequence>
<keyword evidence="6" id="KW-0547">Nucleotide-binding</keyword>
<keyword evidence="9 11" id="KW-0472">Membrane</keyword>
<feature type="transmembrane region" description="Helical" evidence="11">
    <location>
        <begin position="1352"/>
        <end position="1371"/>
    </location>
</feature>
<keyword evidence="8 11" id="KW-1133">Transmembrane helix</keyword>
<feature type="domain" description="ABC transporter" evidence="12">
    <location>
        <begin position="893"/>
        <end position="1146"/>
    </location>
</feature>
<dbReference type="InterPro" id="IPR013525">
    <property type="entry name" value="ABC2_TM"/>
</dbReference>
<dbReference type="OrthoDB" id="825072at2759"/>
<evidence type="ECO:0000256" key="8">
    <source>
        <dbReference type="ARBA" id="ARBA00022989"/>
    </source>
</evidence>
<dbReference type="PROSITE" id="PS50893">
    <property type="entry name" value="ABC_TRANSPORTER_2"/>
    <property type="match status" value="2"/>
</dbReference>
<dbReference type="Gramene" id="Manes.04G133700.1.v8.1">
    <property type="protein sequence ID" value="Manes.04G133700.1.v8.1.CDS"/>
    <property type="gene ID" value="Manes.04G133700.v8.1"/>
</dbReference>
<dbReference type="PANTHER" id="PTHR48040:SF28">
    <property type="entry name" value="ABC TRANSPORTER G FAMILY MEMBER 39-LIKE"/>
    <property type="match status" value="1"/>
</dbReference>
<feature type="transmembrane region" description="Helical" evidence="11">
    <location>
        <begin position="544"/>
        <end position="566"/>
    </location>
</feature>
<evidence type="ECO:0000259" key="12">
    <source>
        <dbReference type="PROSITE" id="PS50893"/>
    </source>
</evidence>
<dbReference type="Pfam" id="PF14510">
    <property type="entry name" value="ABC_trans_N"/>
    <property type="match status" value="1"/>
</dbReference>
<dbReference type="InterPro" id="IPR034001">
    <property type="entry name" value="ABCG_PDR_1"/>
</dbReference>
<dbReference type="Pfam" id="PF00005">
    <property type="entry name" value="ABC_tran"/>
    <property type="match status" value="2"/>
</dbReference>
<comment type="subcellular location">
    <subcellularLocation>
        <location evidence="1">Membrane</location>
        <topology evidence="1">Multi-pass membrane protein</topology>
    </subcellularLocation>
</comment>
<dbReference type="FunFam" id="3.40.50.300:FF:000179">
    <property type="entry name" value="ABC transporter G family member 34"/>
    <property type="match status" value="1"/>
</dbReference>
<evidence type="ECO:0000256" key="7">
    <source>
        <dbReference type="ARBA" id="ARBA00022840"/>
    </source>
</evidence>
<keyword evidence="14" id="KW-1185">Reference proteome</keyword>
<dbReference type="SMART" id="SM00382">
    <property type="entry name" value="AAA"/>
    <property type="match status" value="2"/>
</dbReference>
<dbReference type="SUPFAM" id="SSF52540">
    <property type="entry name" value="P-loop containing nucleoside triphosphate hydrolases"/>
    <property type="match status" value="2"/>
</dbReference>
<dbReference type="InterPro" id="IPR034003">
    <property type="entry name" value="ABCG_PDR_2"/>
</dbReference>